<reference evidence="5" key="1">
    <citation type="journal article" date="2021" name="Evol. Appl.">
        <title>The genome of the Pyrenean desman and the effects of bottlenecks and inbreeding on the genomic landscape of an endangered species.</title>
        <authorList>
            <person name="Escoda L."/>
            <person name="Castresana J."/>
        </authorList>
    </citation>
    <scope>NUCLEOTIDE SEQUENCE</scope>
    <source>
        <strain evidence="5">IBE-C5619</strain>
    </source>
</reference>
<dbReference type="InterPro" id="IPR052346">
    <property type="entry name" value="O-mannosyl-transferase_TMTC"/>
</dbReference>
<evidence type="ECO:0000256" key="3">
    <source>
        <dbReference type="SAM" id="MobiDB-lite"/>
    </source>
</evidence>
<sequence length="475" mass="51318">ARWSQRAQQTRQEAELPAGARYGPGRTWELGVEGWGAPKKGGRGTLSRASPRAPQDLRTETPLGALWHHDFWGSRLSSNTSHKSYRPLTVLTFRRGGTSRGGAWARPSLCAAGLPVPGMASRWLLLRYKPLSWTSRRTGSLQSVTGRPQASHSGTPEATSSDGRASVQGRMQTLCARARTLPAGWALPVGTLEVTRSGSCNTRLASHDVSKCNTKTKLEAASLPRPHLSGNYLHETEPLTPKSCHHGRVLGALNACAKTSPWHVDVASWDHQCLKQRGPDSETACDWTGAAGHAVRPRRCPYCDSLGSAAFGTPKVPCSARSCRHFAFGSAGPQQPVCPPSLCRINYYLAGGFHPLSFHVVNILLHSGVSILLLDVFSVLFGGLHYTGRGRRVDQAPRSSLLAALLFAAHPVHTECVSVFRPRVAGRGRGCGCWWLQQPPETPGAGIPMPAPLAVGRPPLSWKAEPRPLSRLCNR</sequence>
<dbReference type="PANTHER" id="PTHR44227">
    <property type="match status" value="1"/>
</dbReference>
<accession>A0A8J6DQL0</accession>
<keyword evidence="2" id="KW-0802">TPR repeat</keyword>
<evidence type="ECO:0000256" key="1">
    <source>
        <dbReference type="ARBA" id="ARBA00022737"/>
    </source>
</evidence>
<feature type="region of interest" description="Disordered" evidence="3">
    <location>
        <begin position="1"/>
        <end position="56"/>
    </location>
</feature>
<gene>
    <name evidence="5" type="ORF">J0S82_015324</name>
</gene>
<comment type="caution">
    <text evidence="5">The sequence shown here is derived from an EMBL/GenBank/DDBJ whole genome shotgun (WGS) entry which is preliminary data.</text>
</comment>
<proteinExistence type="predicted"/>
<dbReference type="GO" id="GO:0035269">
    <property type="term" value="P:protein O-linked glycosylation via mannose"/>
    <property type="evidence" value="ECO:0007669"/>
    <property type="project" value="TreeGrafter"/>
</dbReference>
<dbReference type="GO" id="GO:0000030">
    <property type="term" value="F:mannosyltransferase activity"/>
    <property type="evidence" value="ECO:0007669"/>
    <property type="project" value="TreeGrafter"/>
</dbReference>
<dbReference type="EMBL" id="JAGFMF010011662">
    <property type="protein sequence ID" value="KAG8517041.1"/>
    <property type="molecule type" value="Genomic_DNA"/>
</dbReference>
<dbReference type="Proteomes" id="UP000700334">
    <property type="component" value="Unassembled WGS sequence"/>
</dbReference>
<keyword evidence="4" id="KW-1133">Transmembrane helix</keyword>
<feature type="non-terminal residue" evidence="5">
    <location>
        <position position="1"/>
    </location>
</feature>
<protein>
    <submittedName>
        <fullName evidence="5">Protein O-mannosyl-transferase TMTC4</fullName>
    </submittedName>
</protein>
<dbReference type="PANTHER" id="PTHR44227:SF3">
    <property type="entry name" value="PROTEIN O-MANNOSYL-TRANSFERASE TMTC4"/>
    <property type="match status" value="1"/>
</dbReference>
<dbReference type="GO" id="GO:0005783">
    <property type="term" value="C:endoplasmic reticulum"/>
    <property type="evidence" value="ECO:0007669"/>
    <property type="project" value="TreeGrafter"/>
</dbReference>
<organism evidence="5 6">
    <name type="scientific">Galemys pyrenaicus</name>
    <name type="common">Iberian desman</name>
    <name type="synonym">Pyrenean desman</name>
    <dbReference type="NCBI Taxonomy" id="202257"/>
    <lineage>
        <taxon>Eukaryota</taxon>
        <taxon>Metazoa</taxon>
        <taxon>Chordata</taxon>
        <taxon>Craniata</taxon>
        <taxon>Vertebrata</taxon>
        <taxon>Euteleostomi</taxon>
        <taxon>Mammalia</taxon>
        <taxon>Eutheria</taxon>
        <taxon>Laurasiatheria</taxon>
        <taxon>Eulipotyphla</taxon>
        <taxon>Talpidae</taxon>
        <taxon>Galemys</taxon>
    </lineage>
</organism>
<keyword evidence="1" id="KW-0677">Repeat</keyword>
<feature type="compositionally biased region" description="Polar residues" evidence="3">
    <location>
        <begin position="1"/>
        <end position="11"/>
    </location>
</feature>
<evidence type="ECO:0000256" key="2">
    <source>
        <dbReference type="ARBA" id="ARBA00022803"/>
    </source>
</evidence>
<evidence type="ECO:0000313" key="6">
    <source>
        <dbReference type="Proteomes" id="UP000700334"/>
    </source>
</evidence>
<feature type="non-terminal residue" evidence="5">
    <location>
        <position position="475"/>
    </location>
</feature>
<dbReference type="AlphaFoldDB" id="A0A8J6DQL0"/>
<name>A0A8J6DQL0_GALPY</name>
<evidence type="ECO:0000313" key="5">
    <source>
        <dbReference type="EMBL" id="KAG8517041.1"/>
    </source>
</evidence>
<dbReference type="GO" id="GO:0030968">
    <property type="term" value="P:endoplasmic reticulum unfolded protein response"/>
    <property type="evidence" value="ECO:0007669"/>
    <property type="project" value="TreeGrafter"/>
</dbReference>
<keyword evidence="6" id="KW-1185">Reference proteome</keyword>
<feature type="transmembrane region" description="Helical" evidence="4">
    <location>
        <begin position="363"/>
        <end position="384"/>
    </location>
</feature>
<feature type="compositionally biased region" description="Polar residues" evidence="3">
    <location>
        <begin position="137"/>
        <end position="163"/>
    </location>
</feature>
<keyword evidence="4" id="KW-0472">Membrane</keyword>
<dbReference type="OrthoDB" id="1658288at2759"/>
<feature type="region of interest" description="Disordered" evidence="3">
    <location>
        <begin position="137"/>
        <end position="168"/>
    </location>
</feature>
<keyword evidence="4" id="KW-0812">Transmembrane</keyword>
<evidence type="ECO:0000256" key="4">
    <source>
        <dbReference type="SAM" id="Phobius"/>
    </source>
</evidence>